<dbReference type="STRING" id="1685010.A0O34_21860"/>
<evidence type="ECO:0000313" key="1">
    <source>
        <dbReference type="EMBL" id="ANF53003.1"/>
    </source>
</evidence>
<accession>A0A172Y162</accession>
<name>A0A172Y162_9FLAO</name>
<dbReference type="InterPro" id="IPR026341">
    <property type="entry name" value="T9SS_type_B"/>
</dbReference>
<dbReference type="KEGG" id="chh:A0O34_21860"/>
<evidence type="ECO:0000313" key="2">
    <source>
        <dbReference type="Proteomes" id="UP000077824"/>
    </source>
</evidence>
<evidence type="ECO:0008006" key="3">
    <source>
        <dbReference type="Google" id="ProtNLM"/>
    </source>
</evidence>
<organism evidence="1 2">
    <name type="scientific">Chryseobacterium glaciei</name>
    <dbReference type="NCBI Taxonomy" id="1685010"/>
    <lineage>
        <taxon>Bacteria</taxon>
        <taxon>Pseudomonadati</taxon>
        <taxon>Bacteroidota</taxon>
        <taxon>Flavobacteriia</taxon>
        <taxon>Flavobacteriales</taxon>
        <taxon>Weeksellaceae</taxon>
        <taxon>Chryseobacterium group</taxon>
        <taxon>Chryseobacterium</taxon>
    </lineage>
</organism>
<dbReference type="OrthoDB" id="7794186at2"/>
<reference evidence="1 2" key="1">
    <citation type="submission" date="2016-04" db="EMBL/GenBank/DDBJ databases">
        <title>Complete Genome Sequence of Chryseobacterium sp. IHBB 10212.</title>
        <authorList>
            <person name="Pal M."/>
            <person name="Swarnkar M.K."/>
            <person name="Kaushal K."/>
            <person name="Chhibber S."/>
            <person name="Singh A.K."/>
            <person name="Gulati A."/>
        </authorList>
    </citation>
    <scope>NUCLEOTIDE SEQUENCE [LARGE SCALE GENOMIC DNA]</scope>
    <source>
        <strain evidence="1 2">IHBB 10212</strain>
    </source>
</reference>
<dbReference type="EMBL" id="CP015199">
    <property type="protein sequence ID" value="ANF53003.1"/>
    <property type="molecule type" value="Genomic_DNA"/>
</dbReference>
<gene>
    <name evidence="1" type="ORF">A0O34_21860</name>
</gene>
<proteinExistence type="predicted"/>
<sequence>MTLRHINNSHHSNAGIFFKIPALFFVLLLFSSLAKAGDLYWIGGSGNWSDINHWSLSSGNTGGRFSTSIPQSGDHVIFDTNSGFTLASKTVTINQTSVCNTITVSGSAVSPVFDGGILEIKGSAYYQIGTILNNQIYFTSSAPGNAVAFNDGVTGSANFYFNGSGSWLVSGTLMNTGRIYFTKGSLDFGSSTITTGIFGESGCCGSVPFPLTEPRSLHLGTSTITLTSRNSQGAGSWVYSGTNLNAGTSQINITQATDDGYGADFYGKNGHVYYNVAFTSTAIPMGYNRPSIAQGNMTFNKITFASWGAISTSNVINQLVLGNGGKYQMANQTINSITDNTPDCQSKWELTGYGRASTLTSPNPITVTNAAITNIKTAGAGPFLANNSLDMGGNTGWTFTTSSKNLYWIGGGGNWTDPSHWTTNSDGTSISAGCLPTRNDNVFFNQFSGAISSASPVTVNTTTAECNNITWNGVAGTPLFNSANASNTLNIFGSSVWQTGMLYQVAVTNYRSTNIGNILTSNDVKIQGNTTFSGIGGWILNDKFSSPANDLNFTNGNLNTNNQPLTLKNFGPLDKGTGARTLTLGNSIITVNRNWAYISYGGPAITLNAGKSQINILSKGAHFYYHSGLDYNNVAFTNTEGSSTLTSVAYSTTTPCTFNTLTFAGGGSINPAGNPTPLKITTLNLAASKKFVLGTNMEVKLEKLLITGPACAGLLEISSYLSGTRARLNLLNPTTITNAKITDINVSGAALSVTDGFDGGNNLNVSISPVTAHNFYWIGGSGNWSDPAHWSLSADGTSGIGGGCLPGSIDNVFFNRYSGTDYIVNLDIPANCNNMTWEEVVGNTHILKGLLENPLTIGGSLILQTGMDFNVERVNFNGGNSGNTITTHGTKLYYSAANQSNKGVFFNNTSGKWLLSDTFNVKNFGVINGTFDTGSQTITAENYESEYDPSGVNPILILGSSTLNISGYWNGGSIKKLDAGTSTINLTGEMPASNSSGGGVKNYEFRSAPGLIFNDLHFKNTALPAKIFGYDTTSGNTFNTVTFAGESSINGSNIFNILTLGTNKNSHLMVGSTQTVNQLISNSSCGSWDFDNNCMSSGTACSTTQKAVIKCTSDIHVSHVRVSGITVTGGASYRSEGVDMGNNSGWIFSTPAAKNLYWIGGSGNWDDPAHWTTNSDGATSGSSCTPTRFDNVFFNQYSGESPIINIRGNAAFHDMTWKGVKGTPTIGGTLSCYGSITLQSNLSHNGGIDFLSEEQGKTITTNGAVVGNNYDVNFSASGSYTFTDDFTTNSRINFLKGRLNTNGKTVTALSFNGASTNESRSLLLGASRIYLSYGNEGWSYTSDDLDAGTSHIYLIGSANEFKGKDGAVYHSITFDAAANQNNSLYGAISVSELIFASKNSTYQIEAGKTITVEKTLQMSGTNCATVQLQSTVAGSKAGICLKDSSAVFNFISIKDIDAACTPFVILPQSTNAGNNTGIVFQPNPGTGIGVLGPDITLCSSKLPIVLDGSAFMPGINSKVQWSNAGTGEMLGNEIKQTISTGGTYRIKVEYGENCSVTDDIVIQSNPKADAGDIIAPSVNNCSGKKSMILTAALSISSTIIHPFFTWYDDVSQHHTLGTGATFQVSPVTKRSYWVTVKGDNACESAVKEVEVTFENLAAPIVTVSQPTCTHATGSIDITPKERVTYSINAGTYSINAHYDLAEGVYSITAQNAEGCTSEPVYITINPQPILPTAAIRYSSNEFQAIGTTEVIQTGQTGGVYTASPVGLIIDAATGTLDLEHSVPDQLYQVTYTFTNGFCSSNISTTIRINSTPAAINYPLLDYCAIGTVNIARTGPAGGKYTANSSALKIDELTGTIDLSKSLAGRYIITYTYMDGSIESKTTTIITINDLPVITITSSAGTAISKGQSASLTATGGTSYAWIGPNIISGQNTGTIQIKPSVTATYTAIVTNSSGCTEVMDLLIEVSEVSALIPNNVVTPNGDGKNDTWIIRNIEQYPNNKVSIYDRAGRLVYSKIGYNNNWDGTWSGKQLNEDAYIYVIDMGNGLGIIRGTISIIRDHH</sequence>
<keyword evidence="2" id="KW-1185">Reference proteome</keyword>
<dbReference type="NCBIfam" id="TIGR04131">
    <property type="entry name" value="Bac_Flav_CTERM"/>
    <property type="match status" value="1"/>
</dbReference>
<dbReference type="Pfam" id="PF13585">
    <property type="entry name" value="CHU_C"/>
    <property type="match status" value="1"/>
</dbReference>
<dbReference type="RefSeq" id="WP_066759351.1">
    <property type="nucleotide sequence ID" value="NZ_CP015199.1"/>
</dbReference>
<protein>
    <recommendedName>
        <fullName evidence="3">Ig-like domain-containing protein</fullName>
    </recommendedName>
</protein>
<dbReference type="Proteomes" id="UP000077824">
    <property type="component" value="Chromosome"/>
</dbReference>